<evidence type="ECO:0000256" key="2">
    <source>
        <dbReference type="SAM" id="SignalP"/>
    </source>
</evidence>
<name>A0A1C7D4W0_9SPHN</name>
<evidence type="ECO:0000256" key="1">
    <source>
        <dbReference type="SAM" id="MobiDB-lite"/>
    </source>
</evidence>
<dbReference type="AlphaFoldDB" id="A0A1C7D4W0"/>
<evidence type="ECO:0000313" key="3">
    <source>
        <dbReference type="EMBL" id="ANU06500.1"/>
    </source>
</evidence>
<reference evidence="3 4" key="1">
    <citation type="submission" date="2016-07" db="EMBL/GenBank/DDBJ databases">
        <title>Complete genome sequence of Altererythrobacter namhicola JCM 16345T, containing esterase-encoding genes.</title>
        <authorList>
            <person name="Cheng H."/>
            <person name="Wu Y.-H."/>
            <person name="Jian S.-L."/>
            <person name="Huo Y.-Y."/>
            <person name="Wang C.-S."/>
            <person name="Xu X.-W."/>
        </authorList>
    </citation>
    <scope>NUCLEOTIDE SEQUENCE [LARGE SCALE GENOMIC DNA]</scope>
    <source>
        <strain evidence="3 4">JCM 16345</strain>
    </source>
</reference>
<feature type="compositionally biased region" description="Acidic residues" evidence="1">
    <location>
        <begin position="163"/>
        <end position="174"/>
    </location>
</feature>
<organism evidence="3 4">
    <name type="scientific">Paraurantiacibacter namhicola</name>
    <dbReference type="NCBI Taxonomy" id="645517"/>
    <lineage>
        <taxon>Bacteria</taxon>
        <taxon>Pseudomonadati</taxon>
        <taxon>Pseudomonadota</taxon>
        <taxon>Alphaproteobacteria</taxon>
        <taxon>Sphingomonadales</taxon>
        <taxon>Erythrobacteraceae</taxon>
        <taxon>Paraurantiacibacter</taxon>
    </lineage>
</organism>
<sequence>MRPAAILAAVLMAIGALAATPAGASKTPQVLFECKDADWSVRLLGTGDGKLVLITSRLSGPPSTAGVTSSWREVREGRVTGQEGGHQSHLRLHDGYRQIILFEGRSGNLSDNPGETHAGAMTFTQRNPAQDLRVTCEADETNAKLVENTVKWAEQTGGPVPQPEDEGGEFDAWF</sequence>
<dbReference type="RefSeq" id="WP_067784760.1">
    <property type="nucleotide sequence ID" value="NZ_CP016545.1"/>
</dbReference>
<feature type="chain" id="PRO_5008884253" evidence="2">
    <location>
        <begin position="19"/>
        <end position="174"/>
    </location>
</feature>
<dbReference type="STRING" id="645517.A6F65_00173"/>
<protein>
    <submittedName>
        <fullName evidence="3">Uncharacterized protein</fullName>
    </submittedName>
</protein>
<proteinExistence type="predicted"/>
<accession>A0A1C7D4W0</accession>
<feature type="signal peptide" evidence="2">
    <location>
        <begin position="1"/>
        <end position="18"/>
    </location>
</feature>
<dbReference type="OrthoDB" id="7596591at2"/>
<feature type="region of interest" description="Disordered" evidence="1">
    <location>
        <begin position="155"/>
        <end position="174"/>
    </location>
</feature>
<dbReference type="EMBL" id="CP016545">
    <property type="protein sequence ID" value="ANU06500.1"/>
    <property type="molecule type" value="Genomic_DNA"/>
</dbReference>
<keyword evidence="4" id="KW-1185">Reference proteome</keyword>
<dbReference type="Proteomes" id="UP000092698">
    <property type="component" value="Chromosome"/>
</dbReference>
<gene>
    <name evidence="3" type="ORF">A6F65_00173</name>
</gene>
<dbReference type="KEGG" id="anh:A6F65_00173"/>
<keyword evidence="2" id="KW-0732">Signal</keyword>
<evidence type="ECO:0000313" key="4">
    <source>
        <dbReference type="Proteomes" id="UP000092698"/>
    </source>
</evidence>